<feature type="compositionally biased region" description="Polar residues" evidence="10">
    <location>
        <begin position="110"/>
        <end position="126"/>
    </location>
</feature>
<comment type="subcellular location">
    <subcellularLocation>
        <location evidence="2">Cytoplasm</location>
    </subcellularLocation>
</comment>
<keyword evidence="6" id="KW-0547">Nucleotide-binding</keyword>
<feature type="compositionally biased region" description="Acidic residues" evidence="10">
    <location>
        <begin position="128"/>
        <end position="141"/>
    </location>
</feature>
<evidence type="ECO:0000256" key="9">
    <source>
        <dbReference type="ARBA" id="ARBA00061002"/>
    </source>
</evidence>
<dbReference type="InterPro" id="IPR001279">
    <property type="entry name" value="Metallo-B-lactamas"/>
</dbReference>
<sequence>MGSAATTMKKHDKSKASATPVAGQGEQAQEATSPSDPVNGMPNYGSQAKLDIYGSGSTRRSLNDSMRRSSSIREKRVSIQESPSNGLLAAVATLHEVTGEDESLVFSTYSSQKLDSPDVSKSNTYSEDLGDHEEEKEDNEAEEKVSKRRPFKLSHMGTAVSVKLEEMPQRDRASSLTMSGKILAKRSASSVFQACDTSVDDFAKKYLVSLPRGGHWCKLGDVVLQFGCPPETIKDSMQLGLAVPQYFVVLGKLFSRTKGLNFAELEFPAYFNFFIRKQRTVVITTEAIEQRVRALFQETLLGPKEAKVKPEDDFLPGTTPDCFPNFRAEGEWLDAARKTLKIDDLLEFKQFSEANMDNSGYFRTLRASLDNNKVSIEFDRADKVFRVHAPDVVETPGFFSLFGEEIVRSIEDDSRTEEERTHVDVPSLIGLPLLGVTMLGTSHGFDPRGETTGFVVWGNRRGTMVDPPPYAIECLMRLGISTRAIDSIVLTHCHSDHDAGTFRRLLFDQHITIYTTTTIFNSFIRKYSAITGLSQEFLRSLLVFRNVCIDEEVYIHGVKWKFFYSLHTIPCIGFAVTLDGKTIAYSADTHNDPHLFERMYEDKVIGQGRLQSLQSFPWDADLILHEAGVPPIHTPMKRLVELPDSVKANLYVVHVANKDVPANNGLRTLSVGETVALDVEPSPMENAIEILDVLSSIDIFHEACQKFRDSVSILQYFNFEKYEAGERIVRTGDPGDKCFVLIRGAARVSWTVNGVSDSKLFNVGDYFGETSLVTGAPRNANVDAVTAVWAATLSLTHFNALVRGTSIREDLISLSETRKTNSWQLVSNHSILGKLSSTAKTQLEVIMVERHFVAGEVAWETGDHADFVMLVQSGLFHLKCDAMALRRDLALSVMVDPNSGTLRIMGCKVYRSPSSAARDPAIPLVGDKQINGTTTGISSSEMLDDTAADLEQSVESAEAYSPGSSVKKQSLSVKLGAQWRN</sequence>
<feature type="region of interest" description="Disordered" evidence="10">
    <location>
        <begin position="935"/>
        <end position="969"/>
    </location>
</feature>
<keyword evidence="4" id="KW-0479">Metal-binding</keyword>
<evidence type="ECO:0000256" key="4">
    <source>
        <dbReference type="ARBA" id="ARBA00022723"/>
    </source>
</evidence>
<dbReference type="InParanoid" id="A0A2R5GIA3"/>
<evidence type="ECO:0000259" key="11">
    <source>
        <dbReference type="PROSITE" id="PS50042"/>
    </source>
</evidence>
<organism evidence="12 13">
    <name type="scientific">Hondaea fermentalgiana</name>
    <dbReference type="NCBI Taxonomy" id="2315210"/>
    <lineage>
        <taxon>Eukaryota</taxon>
        <taxon>Sar</taxon>
        <taxon>Stramenopiles</taxon>
        <taxon>Bigyra</taxon>
        <taxon>Labyrinthulomycetes</taxon>
        <taxon>Thraustochytrida</taxon>
        <taxon>Thraustochytriidae</taxon>
        <taxon>Hondaea</taxon>
    </lineage>
</organism>
<accession>A0A2R5GIA3</accession>
<dbReference type="PANTHER" id="PTHR11635:SF152">
    <property type="entry name" value="CAMP-DEPENDENT PROTEIN KINASE TYPE I REGULATORY SUBUNIT-RELATED"/>
    <property type="match status" value="1"/>
</dbReference>
<evidence type="ECO:0000256" key="6">
    <source>
        <dbReference type="ARBA" id="ARBA00022741"/>
    </source>
</evidence>
<evidence type="ECO:0000313" key="12">
    <source>
        <dbReference type="EMBL" id="GBG29458.1"/>
    </source>
</evidence>
<dbReference type="InterPro" id="IPR014710">
    <property type="entry name" value="RmlC-like_jellyroll"/>
</dbReference>
<dbReference type="GO" id="GO:0005952">
    <property type="term" value="C:cAMP-dependent protein kinase complex"/>
    <property type="evidence" value="ECO:0007669"/>
    <property type="project" value="InterPro"/>
</dbReference>
<dbReference type="InterPro" id="IPR036866">
    <property type="entry name" value="RibonucZ/Hydroxyglut_hydro"/>
</dbReference>
<dbReference type="Pfam" id="PF00027">
    <property type="entry name" value="cNMP_binding"/>
    <property type="match status" value="1"/>
</dbReference>
<gene>
    <name evidence="12" type="ORF">FCC1311_056792</name>
</gene>
<evidence type="ECO:0000313" key="13">
    <source>
        <dbReference type="Proteomes" id="UP000241890"/>
    </source>
</evidence>
<keyword evidence="13" id="KW-1185">Reference proteome</keyword>
<evidence type="ECO:0000256" key="10">
    <source>
        <dbReference type="SAM" id="MobiDB-lite"/>
    </source>
</evidence>
<feature type="domain" description="Cyclic nucleotide-binding" evidence="11">
    <location>
        <begin position="713"/>
        <end position="802"/>
    </location>
</feature>
<dbReference type="GO" id="GO:0004862">
    <property type="term" value="F:cAMP-dependent protein kinase inhibitor activity"/>
    <property type="evidence" value="ECO:0007669"/>
    <property type="project" value="TreeGrafter"/>
</dbReference>
<name>A0A2R5GIA3_9STRA</name>
<dbReference type="GO" id="GO:0046872">
    <property type="term" value="F:metal ion binding"/>
    <property type="evidence" value="ECO:0007669"/>
    <property type="project" value="UniProtKB-KW"/>
</dbReference>
<evidence type="ECO:0000256" key="7">
    <source>
        <dbReference type="ARBA" id="ARBA00022801"/>
    </source>
</evidence>
<dbReference type="InterPro" id="IPR050503">
    <property type="entry name" value="cAMP-dep_PK_reg_su-like"/>
</dbReference>
<feature type="region of interest" description="Disordered" evidence="10">
    <location>
        <begin position="1"/>
        <end position="80"/>
    </location>
</feature>
<protein>
    <submittedName>
        <fullName evidence="12">cAMP-dependent protein kinase regulatory subunit</fullName>
    </submittedName>
</protein>
<evidence type="ECO:0000256" key="2">
    <source>
        <dbReference type="ARBA" id="ARBA00004496"/>
    </source>
</evidence>
<keyword evidence="8" id="KW-0460">Magnesium</keyword>
<comment type="caution">
    <text evidence="12">The sequence shown here is derived from an EMBL/GenBank/DDBJ whole genome shotgun (WGS) entry which is preliminary data.</text>
</comment>
<dbReference type="Gene3D" id="2.60.120.10">
    <property type="entry name" value="Jelly Rolls"/>
    <property type="match status" value="1"/>
</dbReference>
<dbReference type="SUPFAM" id="SSF56281">
    <property type="entry name" value="Metallo-hydrolase/oxidoreductase"/>
    <property type="match status" value="1"/>
</dbReference>
<keyword evidence="7" id="KW-0378">Hydrolase</keyword>
<dbReference type="Proteomes" id="UP000241890">
    <property type="component" value="Unassembled WGS sequence"/>
</dbReference>
<dbReference type="GO" id="GO:0030552">
    <property type="term" value="F:cAMP binding"/>
    <property type="evidence" value="ECO:0007669"/>
    <property type="project" value="TreeGrafter"/>
</dbReference>
<dbReference type="InterPro" id="IPR018490">
    <property type="entry name" value="cNMP-bd_dom_sf"/>
</dbReference>
<dbReference type="FunFam" id="3.60.15.10:FF:000029">
    <property type="entry name" value="Cyclic nucleotide-binding domain protein"/>
    <property type="match status" value="1"/>
</dbReference>
<evidence type="ECO:0000256" key="8">
    <source>
        <dbReference type="ARBA" id="ARBA00022842"/>
    </source>
</evidence>
<dbReference type="PROSITE" id="PS50042">
    <property type="entry name" value="CNMP_BINDING_3"/>
    <property type="match status" value="1"/>
</dbReference>
<keyword evidence="5" id="KW-0677">Repeat</keyword>
<dbReference type="GO" id="GO:0016787">
    <property type="term" value="F:hydrolase activity"/>
    <property type="evidence" value="ECO:0007669"/>
    <property type="project" value="UniProtKB-KW"/>
</dbReference>
<dbReference type="SUPFAM" id="SSF51206">
    <property type="entry name" value="cAMP-binding domain-like"/>
    <property type="match status" value="2"/>
</dbReference>
<keyword evidence="3" id="KW-0963">Cytoplasm</keyword>
<dbReference type="AlphaFoldDB" id="A0A2R5GIA3"/>
<dbReference type="InterPro" id="IPR000595">
    <property type="entry name" value="cNMP-bd_dom"/>
</dbReference>
<dbReference type="SMART" id="SM00849">
    <property type="entry name" value="Lactamase_B"/>
    <property type="match status" value="1"/>
</dbReference>
<dbReference type="GO" id="GO:0034236">
    <property type="term" value="F:protein kinase A catalytic subunit binding"/>
    <property type="evidence" value="ECO:0007669"/>
    <property type="project" value="TreeGrafter"/>
</dbReference>
<dbReference type="OrthoDB" id="421226at2759"/>
<evidence type="ECO:0000256" key="5">
    <source>
        <dbReference type="ARBA" id="ARBA00022737"/>
    </source>
</evidence>
<evidence type="ECO:0000256" key="3">
    <source>
        <dbReference type="ARBA" id="ARBA00022490"/>
    </source>
</evidence>
<comment type="similarity">
    <text evidence="9">Belongs to the metallo-beta-lactamase superfamily. cNMP phosphodiesterase family.</text>
</comment>
<evidence type="ECO:0000256" key="1">
    <source>
        <dbReference type="ARBA" id="ARBA00001946"/>
    </source>
</evidence>
<dbReference type="Gene3D" id="3.60.15.10">
    <property type="entry name" value="Ribonuclease Z/Hydroxyacylglutathione hydrolase-like"/>
    <property type="match status" value="1"/>
</dbReference>
<dbReference type="EMBL" id="BEYU01000058">
    <property type="protein sequence ID" value="GBG29458.1"/>
    <property type="molecule type" value="Genomic_DNA"/>
</dbReference>
<proteinExistence type="inferred from homology"/>
<reference evidence="12 13" key="1">
    <citation type="submission" date="2017-12" db="EMBL/GenBank/DDBJ databases">
        <title>Sequencing, de novo assembly and annotation of complete genome of a new Thraustochytrid species, strain FCC1311.</title>
        <authorList>
            <person name="Sedici K."/>
            <person name="Godart F."/>
            <person name="Aiese Cigliano R."/>
            <person name="Sanseverino W."/>
            <person name="Barakat M."/>
            <person name="Ortet P."/>
            <person name="Marechal E."/>
            <person name="Cagnac O."/>
            <person name="Amato A."/>
        </authorList>
    </citation>
    <scope>NUCLEOTIDE SEQUENCE [LARGE SCALE GENOMIC DNA]</scope>
</reference>
<dbReference type="GO" id="GO:0005829">
    <property type="term" value="C:cytosol"/>
    <property type="evidence" value="ECO:0007669"/>
    <property type="project" value="TreeGrafter"/>
</dbReference>
<feature type="compositionally biased region" description="Polar residues" evidence="10">
    <location>
        <begin position="26"/>
        <end position="36"/>
    </location>
</feature>
<comment type="cofactor">
    <cofactor evidence="1">
        <name>Mg(2+)</name>
        <dbReference type="ChEBI" id="CHEBI:18420"/>
    </cofactor>
</comment>
<feature type="region of interest" description="Disordered" evidence="10">
    <location>
        <begin position="110"/>
        <end position="147"/>
    </location>
</feature>
<feature type="compositionally biased region" description="Basic and acidic residues" evidence="10">
    <location>
        <begin position="61"/>
        <end position="78"/>
    </location>
</feature>
<dbReference type="PANTHER" id="PTHR11635">
    <property type="entry name" value="CAMP-DEPENDENT PROTEIN KINASE REGULATORY CHAIN"/>
    <property type="match status" value="1"/>
</dbReference>
<dbReference type="CDD" id="cd00038">
    <property type="entry name" value="CAP_ED"/>
    <property type="match status" value="1"/>
</dbReference>
<dbReference type="Pfam" id="PF23023">
    <property type="entry name" value="Anti-Pycsar_Apyc1"/>
    <property type="match status" value="1"/>
</dbReference>
<dbReference type="PRINTS" id="PR00103">
    <property type="entry name" value="CAMPKINASE"/>
</dbReference>